<gene>
    <name evidence="5" type="ORF">P0Y55_13270</name>
</gene>
<dbReference type="GO" id="GO:0016887">
    <property type="term" value="F:ATP hydrolysis activity"/>
    <property type="evidence" value="ECO:0007669"/>
    <property type="project" value="InterPro"/>
</dbReference>
<feature type="domain" description="ABC transporter" evidence="4">
    <location>
        <begin position="282"/>
        <end position="496"/>
    </location>
</feature>
<keyword evidence="1" id="KW-0547">Nucleotide-binding</keyword>
<dbReference type="Gene3D" id="3.40.50.300">
    <property type="entry name" value="P-loop containing nucleotide triphosphate hydrolases"/>
    <property type="match status" value="3"/>
</dbReference>
<sequence length="542" mass="60650">MLMIKANNLTISYGNRDIISDATLYMYKGERIGLVGRNGEGKSTLLSLLASMLDPDTGTIERYGSIAYIPQLDDCDDSANAIFSKKWGLPEKERAMISGGESTRRKIASALSSNANVIIADEPTSHLDVEGIEQLEVELLAFDGALLLTSHDKVFLNKLCTQIWEIERGKLTFYEGNYDAYLVQKGQQREKEKKDYGEYVRERERLTKAARQLKEKSNAIKKAPSRMGNSEARLHRRSSGQIKAKLNRAVDAIESRIEQLETKERPKEADAIIFDVASFSTLHAKRVVQFQGCSLQVGDRLLKSHIHGEVLTQSTLAIIGPNGSGKSTLVKKIVSLDPELRIAGASKIGYFSQHLDNLIASATILDNVRSESRYNETFIRTVLSRLAFKRDDVHKRVEDLSGGERMRASLAKVFLGDYNVLVLDEPSNYLDLQTKDSLIEVMKAYPGTIVMVTHDRSMVDALATHVLSMGEEVPRVRMVDQRLIDECSEGENDHQDELLTIELEIIDVLGKLSKVLGDLEKQGLESRFQQLCSRKARLKSKS</sequence>
<dbReference type="PROSITE" id="PS50893">
    <property type="entry name" value="ABC_TRANSPORTER_2"/>
    <property type="match status" value="2"/>
</dbReference>
<dbReference type="AlphaFoldDB" id="A0AA95EV86"/>
<dbReference type="GO" id="GO:0005524">
    <property type="term" value="F:ATP binding"/>
    <property type="evidence" value="ECO:0007669"/>
    <property type="project" value="UniProtKB-KW"/>
</dbReference>
<keyword evidence="2 5" id="KW-0067">ATP-binding</keyword>
<evidence type="ECO:0000256" key="2">
    <source>
        <dbReference type="ARBA" id="ARBA00022840"/>
    </source>
</evidence>
<dbReference type="SUPFAM" id="SSF52540">
    <property type="entry name" value="P-loop containing nucleoside triphosphate hydrolases"/>
    <property type="match status" value="2"/>
</dbReference>
<evidence type="ECO:0000259" key="4">
    <source>
        <dbReference type="PROSITE" id="PS50893"/>
    </source>
</evidence>
<accession>A0AA95EV86</accession>
<dbReference type="Pfam" id="PF12848">
    <property type="entry name" value="ABC_tran_Xtn"/>
    <property type="match status" value="1"/>
</dbReference>
<dbReference type="Pfam" id="PF00005">
    <property type="entry name" value="ABC_tran"/>
    <property type="match status" value="2"/>
</dbReference>
<dbReference type="InterPro" id="IPR003593">
    <property type="entry name" value="AAA+_ATPase"/>
</dbReference>
<dbReference type="CDD" id="cd03221">
    <property type="entry name" value="ABCF_EF-3"/>
    <property type="match status" value="2"/>
</dbReference>
<feature type="region of interest" description="Disordered" evidence="3">
    <location>
        <begin position="213"/>
        <end position="238"/>
    </location>
</feature>
<evidence type="ECO:0000256" key="1">
    <source>
        <dbReference type="ARBA" id="ARBA00022741"/>
    </source>
</evidence>
<dbReference type="EMBL" id="CP119317">
    <property type="protein sequence ID" value="WEK53546.1"/>
    <property type="molecule type" value="Genomic_DNA"/>
</dbReference>
<dbReference type="InterPro" id="IPR003439">
    <property type="entry name" value="ABC_transporter-like_ATP-bd"/>
</dbReference>
<evidence type="ECO:0000313" key="5">
    <source>
        <dbReference type="EMBL" id="WEK53546.1"/>
    </source>
</evidence>
<dbReference type="NCBIfam" id="NF000355">
    <property type="entry name" value="ribo_prot_ABC_F"/>
    <property type="match status" value="1"/>
</dbReference>
<dbReference type="InterPro" id="IPR032781">
    <property type="entry name" value="ABC_tran_Xtn"/>
</dbReference>
<organism evidence="5 6">
    <name type="scientific">Candidatus Cohnella colombiensis</name>
    <dbReference type="NCBI Taxonomy" id="3121368"/>
    <lineage>
        <taxon>Bacteria</taxon>
        <taxon>Bacillati</taxon>
        <taxon>Bacillota</taxon>
        <taxon>Bacilli</taxon>
        <taxon>Bacillales</taxon>
        <taxon>Paenibacillaceae</taxon>
        <taxon>Cohnella</taxon>
    </lineage>
</organism>
<dbReference type="PROSITE" id="PS00211">
    <property type="entry name" value="ABC_TRANSPORTER_1"/>
    <property type="match status" value="1"/>
</dbReference>
<protein>
    <submittedName>
        <fullName evidence="5">ABC-F family ATP-binding cassette domain-containing protein</fullName>
    </submittedName>
</protein>
<evidence type="ECO:0000256" key="3">
    <source>
        <dbReference type="SAM" id="MobiDB-lite"/>
    </source>
</evidence>
<dbReference type="PANTHER" id="PTHR42855">
    <property type="entry name" value="ABC TRANSPORTER ATP-BINDING SUBUNIT"/>
    <property type="match status" value="1"/>
</dbReference>
<dbReference type="SMART" id="SM00382">
    <property type="entry name" value="AAA"/>
    <property type="match status" value="2"/>
</dbReference>
<feature type="domain" description="ABC transporter" evidence="4">
    <location>
        <begin position="4"/>
        <end position="193"/>
    </location>
</feature>
<keyword evidence="6" id="KW-1185">Reference proteome</keyword>
<proteinExistence type="predicted"/>
<dbReference type="PANTHER" id="PTHR42855:SF2">
    <property type="entry name" value="DRUG RESISTANCE ABC TRANSPORTER,ATP-BINDING PROTEIN"/>
    <property type="match status" value="1"/>
</dbReference>
<reference evidence="5" key="1">
    <citation type="submission" date="2023-03" db="EMBL/GenBank/DDBJ databases">
        <title>Andean soil-derived lignocellulolytic bacterial consortium as a source of novel taxa and putative plastic-active enzymes.</title>
        <authorList>
            <person name="Diaz-Garcia L."/>
            <person name="Chuvochina M."/>
            <person name="Feuerriegel G."/>
            <person name="Bunk B."/>
            <person name="Sproer C."/>
            <person name="Streit W.R."/>
            <person name="Rodriguez L.M."/>
            <person name="Overmann J."/>
            <person name="Jimenez D.J."/>
        </authorList>
    </citation>
    <scope>NUCLEOTIDE SEQUENCE</scope>
    <source>
        <strain evidence="5">MAG 2441</strain>
    </source>
</reference>
<dbReference type="InterPro" id="IPR017871">
    <property type="entry name" value="ABC_transporter-like_CS"/>
</dbReference>
<dbReference type="InterPro" id="IPR051309">
    <property type="entry name" value="ABCF_ATPase"/>
</dbReference>
<evidence type="ECO:0000313" key="6">
    <source>
        <dbReference type="Proteomes" id="UP001178662"/>
    </source>
</evidence>
<dbReference type="Proteomes" id="UP001178662">
    <property type="component" value="Chromosome"/>
</dbReference>
<name>A0AA95EV86_9BACL</name>
<dbReference type="InterPro" id="IPR027417">
    <property type="entry name" value="P-loop_NTPase"/>
</dbReference>